<feature type="compositionally biased region" description="Basic residues" evidence="1">
    <location>
        <begin position="72"/>
        <end position="87"/>
    </location>
</feature>
<dbReference type="InParanoid" id="A0A200Q628"/>
<proteinExistence type="predicted"/>
<keyword evidence="3" id="KW-1185">Reference proteome</keyword>
<accession>A0A200Q628</accession>
<evidence type="ECO:0000256" key="1">
    <source>
        <dbReference type="SAM" id="MobiDB-lite"/>
    </source>
</evidence>
<feature type="region of interest" description="Disordered" evidence="1">
    <location>
        <begin position="67"/>
        <end position="88"/>
    </location>
</feature>
<name>A0A200Q628_MACCD</name>
<organism evidence="2 3">
    <name type="scientific">Macleaya cordata</name>
    <name type="common">Five-seeded plume-poppy</name>
    <name type="synonym">Bocconia cordata</name>
    <dbReference type="NCBI Taxonomy" id="56857"/>
    <lineage>
        <taxon>Eukaryota</taxon>
        <taxon>Viridiplantae</taxon>
        <taxon>Streptophyta</taxon>
        <taxon>Embryophyta</taxon>
        <taxon>Tracheophyta</taxon>
        <taxon>Spermatophyta</taxon>
        <taxon>Magnoliopsida</taxon>
        <taxon>Ranunculales</taxon>
        <taxon>Papaveraceae</taxon>
        <taxon>Papaveroideae</taxon>
        <taxon>Macleaya</taxon>
    </lineage>
</organism>
<dbReference type="AlphaFoldDB" id="A0A200Q628"/>
<sequence length="313" mass="35331">MARWSVVVVAVAAVVVVVVVAAVFGGGGGVVLMMVEVVDAVKETVMCAGNLALLAVGAEIPDQDENLEGMKEKKKNKKKWKKNKNRKSKAEVEETLIGELEMMPPLENNPEEIMLEVPQEKSAGKMDTRNGFRRRDKRPETEQVEVLINPTVEVESEVHPGKANDELNTRNGYWQWEKRSASEPTEVLINPTVEIEPKVPHKKAAGKMNALPREKADGKMNTRNGFRRREKWPPSEPVEILRNLLVEIEQKIGDFIVGDDNKRSTTEKYIGYSKMKNPRRFSYRGQPIDASHVWVRKDEKQTDGISGVLPFHR</sequence>
<dbReference type="EMBL" id="MVGT01002984">
    <property type="protein sequence ID" value="OVA05892.1"/>
    <property type="molecule type" value="Genomic_DNA"/>
</dbReference>
<evidence type="ECO:0000313" key="2">
    <source>
        <dbReference type="EMBL" id="OVA05892.1"/>
    </source>
</evidence>
<evidence type="ECO:0000313" key="3">
    <source>
        <dbReference type="Proteomes" id="UP000195402"/>
    </source>
</evidence>
<comment type="caution">
    <text evidence="2">The sequence shown here is derived from an EMBL/GenBank/DDBJ whole genome shotgun (WGS) entry which is preliminary data.</text>
</comment>
<protein>
    <submittedName>
        <fullName evidence="2">Uncharacterized protein</fullName>
    </submittedName>
</protein>
<dbReference type="Proteomes" id="UP000195402">
    <property type="component" value="Unassembled WGS sequence"/>
</dbReference>
<gene>
    <name evidence="2" type="ORF">BVC80_1701g31</name>
</gene>
<reference evidence="2 3" key="1">
    <citation type="journal article" date="2017" name="Mol. Plant">
        <title>The Genome of Medicinal Plant Macleaya cordata Provides New Insights into Benzylisoquinoline Alkaloids Metabolism.</title>
        <authorList>
            <person name="Liu X."/>
            <person name="Liu Y."/>
            <person name="Huang P."/>
            <person name="Ma Y."/>
            <person name="Qing Z."/>
            <person name="Tang Q."/>
            <person name="Cao H."/>
            <person name="Cheng P."/>
            <person name="Zheng Y."/>
            <person name="Yuan Z."/>
            <person name="Zhou Y."/>
            <person name="Liu J."/>
            <person name="Tang Z."/>
            <person name="Zhuo Y."/>
            <person name="Zhang Y."/>
            <person name="Yu L."/>
            <person name="Huang J."/>
            <person name="Yang P."/>
            <person name="Peng Q."/>
            <person name="Zhang J."/>
            <person name="Jiang W."/>
            <person name="Zhang Z."/>
            <person name="Lin K."/>
            <person name="Ro D.K."/>
            <person name="Chen X."/>
            <person name="Xiong X."/>
            <person name="Shang Y."/>
            <person name="Huang S."/>
            <person name="Zeng J."/>
        </authorList>
    </citation>
    <scope>NUCLEOTIDE SEQUENCE [LARGE SCALE GENOMIC DNA]</scope>
    <source>
        <strain evidence="3">cv. BLH2017</strain>
        <tissue evidence="2">Root</tissue>
    </source>
</reference>